<dbReference type="InterPro" id="IPR050194">
    <property type="entry name" value="Glycosyltransferase_grp1"/>
</dbReference>
<dbReference type="Proteomes" id="UP000176705">
    <property type="component" value="Unassembled WGS sequence"/>
</dbReference>
<keyword evidence="1" id="KW-1133">Transmembrane helix</keyword>
<reference evidence="3 4" key="1">
    <citation type="journal article" date="2016" name="Nat. Commun.">
        <title>Thousands of microbial genomes shed light on interconnected biogeochemical processes in an aquifer system.</title>
        <authorList>
            <person name="Anantharaman K."/>
            <person name="Brown C.T."/>
            <person name="Hug L.A."/>
            <person name="Sharon I."/>
            <person name="Castelle C.J."/>
            <person name="Probst A.J."/>
            <person name="Thomas B.C."/>
            <person name="Singh A."/>
            <person name="Wilkins M.J."/>
            <person name="Karaoz U."/>
            <person name="Brodie E.L."/>
            <person name="Williams K.H."/>
            <person name="Hubbard S.S."/>
            <person name="Banfield J.F."/>
        </authorList>
    </citation>
    <scope>NUCLEOTIDE SEQUENCE [LARGE SCALE GENOMIC DNA]</scope>
</reference>
<evidence type="ECO:0000313" key="3">
    <source>
        <dbReference type="EMBL" id="OHA08331.1"/>
    </source>
</evidence>
<dbReference type="EMBL" id="MHQS01000018">
    <property type="protein sequence ID" value="OHA08331.1"/>
    <property type="molecule type" value="Genomic_DNA"/>
</dbReference>
<gene>
    <name evidence="3" type="ORF">A3B37_03670</name>
</gene>
<dbReference type="Pfam" id="PF00534">
    <property type="entry name" value="Glycos_transf_1"/>
    <property type="match status" value="1"/>
</dbReference>
<keyword evidence="1" id="KW-0472">Membrane</keyword>
<dbReference type="InterPro" id="IPR001296">
    <property type="entry name" value="Glyco_trans_1"/>
</dbReference>
<organism evidence="3 4">
    <name type="scientific">Candidatus Sungbacteria bacterium RIFCSPLOWO2_01_FULL_59_16</name>
    <dbReference type="NCBI Taxonomy" id="1802280"/>
    <lineage>
        <taxon>Bacteria</taxon>
        <taxon>Candidatus Sungiibacteriota</taxon>
    </lineage>
</organism>
<name>A0A1G2LBX1_9BACT</name>
<protein>
    <recommendedName>
        <fullName evidence="2">Glycosyl transferase family 1 domain-containing protein</fullName>
    </recommendedName>
</protein>
<evidence type="ECO:0000313" key="4">
    <source>
        <dbReference type="Proteomes" id="UP000176705"/>
    </source>
</evidence>
<sequence>MVGSGRPRIVYILPAYDSATASHFFHIYELLEAASRDLDIFLVIERAAMRPEHFSFPFYVQRFSNPVMRFAEIMVVLARERMRGRKAFYTHYSYYGALVSWFVVRVVGGEAYYWNCGMPWLYRRGRFAEAVFRFVLRRTILVTGTDGLRAAYCHRYGLVSERTRVLPNGINIERFRSAMNRGEARRALGVPGDVKVVLFVHRLSRRKGAHLLPDIISGVLAAENRVMFIIVGDGPERQHLGSRVTYHEKSGHVRITGGVPHRDVSQYFAAADVFLMPSEEEGFPHVLLEAMAAGVPYVVNDVGGVREITPPELLPVFVVPRTIPFIVQALLGILRASASDRKRFEISERAWVRRFDLGRVRSLFVSLFV</sequence>
<dbReference type="PANTHER" id="PTHR45947">
    <property type="entry name" value="SULFOQUINOVOSYL TRANSFERASE SQD2"/>
    <property type="match status" value="1"/>
</dbReference>
<evidence type="ECO:0000256" key="1">
    <source>
        <dbReference type="SAM" id="Phobius"/>
    </source>
</evidence>
<dbReference type="PANTHER" id="PTHR45947:SF3">
    <property type="entry name" value="SULFOQUINOVOSYL TRANSFERASE SQD2"/>
    <property type="match status" value="1"/>
</dbReference>
<dbReference type="CDD" id="cd03801">
    <property type="entry name" value="GT4_PimA-like"/>
    <property type="match status" value="1"/>
</dbReference>
<dbReference type="SUPFAM" id="SSF53756">
    <property type="entry name" value="UDP-Glycosyltransferase/glycogen phosphorylase"/>
    <property type="match status" value="1"/>
</dbReference>
<accession>A0A1G2LBX1</accession>
<proteinExistence type="predicted"/>
<feature type="transmembrane region" description="Helical" evidence="1">
    <location>
        <begin position="92"/>
        <end position="114"/>
    </location>
</feature>
<dbReference type="STRING" id="1802280.A3B37_03670"/>
<dbReference type="AlphaFoldDB" id="A0A1G2LBX1"/>
<keyword evidence="1" id="KW-0812">Transmembrane</keyword>
<feature type="domain" description="Glycosyl transferase family 1" evidence="2">
    <location>
        <begin position="181"/>
        <end position="309"/>
    </location>
</feature>
<comment type="caution">
    <text evidence="3">The sequence shown here is derived from an EMBL/GenBank/DDBJ whole genome shotgun (WGS) entry which is preliminary data.</text>
</comment>
<dbReference type="Gene3D" id="3.40.50.2000">
    <property type="entry name" value="Glycogen Phosphorylase B"/>
    <property type="match status" value="2"/>
</dbReference>
<dbReference type="GO" id="GO:0016758">
    <property type="term" value="F:hexosyltransferase activity"/>
    <property type="evidence" value="ECO:0007669"/>
    <property type="project" value="TreeGrafter"/>
</dbReference>
<evidence type="ECO:0000259" key="2">
    <source>
        <dbReference type="Pfam" id="PF00534"/>
    </source>
</evidence>